<evidence type="ECO:0000259" key="1">
    <source>
        <dbReference type="Pfam" id="PF01636"/>
    </source>
</evidence>
<gene>
    <name evidence="2" type="ORF">SAMN04487943_107203</name>
</gene>
<dbReference type="STRING" id="334253.SAMN04487943_107203"/>
<feature type="domain" description="Aminoglycoside phosphotransferase" evidence="1">
    <location>
        <begin position="86"/>
        <end position="250"/>
    </location>
</feature>
<dbReference type="RefSeq" id="WP_091484273.1">
    <property type="nucleotide sequence ID" value="NZ_FOTR01000007.1"/>
</dbReference>
<evidence type="ECO:0000313" key="3">
    <source>
        <dbReference type="Proteomes" id="UP000198565"/>
    </source>
</evidence>
<reference evidence="3" key="1">
    <citation type="submission" date="2016-10" db="EMBL/GenBank/DDBJ databases">
        <authorList>
            <person name="Varghese N."/>
            <person name="Submissions S."/>
        </authorList>
    </citation>
    <scope>NUCLEOTIDE SEQUENCE [LARGE SCALE GENOMIC DNA]</scope>
    <source>
        <strain evidence="3">CGMCC 1.4250</strain>
    </source>
</reference>
<dbReference type="InterPro" id="IPR002575">
    <property type="entry name" value="Aminoglycoside_PTrfase"/>
</dbReference>
<evidence type="ECO:0000313" key="2">
    <source>
        <dbReference type="EMBL" id="SFM08447.1"/>
    </source>
</evidence>
<accession>A0A1I4MZF2</accession>
<dbReference type="Proteomes" id="UP000198565">
    <property type="component" value="Unassembled WGS sequence"/>
</dbReference>
<dbReference type="OrthoDB" id="3328272at2"/>
<proteinExistence type="predicted"/>
<name>A0A1I4MZF2_9BACI</name>
<protein>
    <submittedName>
        <fullName evidence="2">Phosphotransferase enzyme family protein</fullName>
    </submittedName>
</protein>
<keyword evidence="3" id="KW-1185">Reference proteome</keyword>
<organism evidence="2 3">
    <name type="scientific">Gracilibacillus orientalis</name>
    <dbReference type="NCBI Taxonomy" id="334253"/>
    <lineage>
        <taxon>Bacteria</taxon>
        <taxon>Bacillati</taxon>
        <taxon>Bacillota</taxon>
        <taxon>Bacilli</taxon>
        <taxon>Bacillales</taxon>
        <taxon>Bacillaceae</taxon>
        <taxon>Gracilibacillus</taxon>
    </lineage>
</organism>
<dbReference type="InterPro" id="IPR011009">
    <property type="entry name" value="Kinase-like_dom_sf"/>
</dbReference>
<dbReference type="SUPFAM" id="SSF56112">
    <property type="entry name" value="Protein kinase-like (PK-like)"/>
    <property type="match status" value="1"/>
</dbReference>
<dbReference type="Gene3D" id="3.90.1200.10">
    <property type="match status" value="1"/>
</dbReference>
<dbReference type="GO" id="GO:0016740">
    <property type="term" value="F:transferase activity"/>
    <property type="evidence" value="ECO:0007669"/>
    <property type="project" value="UniProtKB-KW"/>
</dbReference>
<keyword evidence="2" id="KW-0808">Transferase</keyword>
<dbReference type="Pfam" id="PF01636">
    <property type="entry name" value="APH"/>
    <property type="match status" value="1"/>
</dbReference>
<dbReference type="EMBL" id="FOTR01000007">
    <property type="protein sequence ID" value="SFM08447.1"/>
    <property type="molecule type" value="Genomic_DNA"/>
</dbReference>
<sequence>MEVTCHLDYADLQDYVKKVFGSDYFVVRISKINGGTQKVVYKLDFSNGFSCILYIWDPASNYFQEEQTNLDINERSDGSDLFELNYQYLIQKGIRTPALYDLNTEKMRYPFDYALVEYVAGNKAEVFFHHSDSKVQDNLFQKLGDMLARMHTNNKKSYGKLNYEGVYTESCHLLQMENAKEQLSYSSQYLEHIRANQSKLLDTLYELESKIKPRTQYGFIHGELGPDHVLVNDELDPFLIDIEGAMFFDIEHEHSFLEFRFGDFYRFLKNDTLDYNRMLFYRFHHHISLISGGLKLLHRGFPDKQFAHGLADHHSRSALEFITDSRI</sequence>
<dbReference type="AlphaFoldDB" id="A0A1I4MZF2"/>